<evidence type="ECO:0000313" key="17">
    <source>
        <dbReference type="Proteomes" id="UP000216033"/>
    </source>
</evidence>
<keyword evidence="3 11" id="KW-1134">Transmembrane beta strand</keyword>
<organism evidence="16 17">
    <name type="scientific">Acetobacter syzygii</name>
    <dbReference type="NCBI Taxonomy" id="146476"/>
    <lineage>
        <taxon>Bacteria</taxon>
        <taxon>Pseudomonadati</taxon>
        <taxon>Pseudomonadota</taxon>
        <taxon>Alphaproteobacteria</taxon>
        <taxon>Acetobacterales</taxon>
        <taxon>Acetobacteraceae</taxon>
        <taxon>Acetobacter</taxon>
    </lineage>
</organism>
<evidence type="ECO:0000256" key="10">
    <source>
        <dbReference type="ARBA" id="ARBA00023237"/>
    </source>
</evidence>
<evidence type="ECO:0000256" key="2">
    <source>
        <dbReference type="ARBA" id="ARBA00022448"/>
    </source>
</evidence>
<keyword evidence="9 11" id="KW-0472">Membrane</keyword>
<dbReference type="InterPro" id="IPR036942">
    <property type="entry name" value="Beta-barrel_TonB_sf"/>
</dbReference>
<feature type="region of interest" description="Disordered" evidence="13">
    <location>
        <begin position="57"/>
        <end position="76"/>
    </location>
</feature>
<evidence type="ECO:0000256" key="11">
    <source>
        <dbReference type="PROSITE-ProRule" id="PRU01360"/>
    </source>
</evidence>
<evidence type="ECO:0000256" key="6">
    <source>
        <dbReference type="ARBA" id="ARBA00023004"/>
    </source>
</evidence>
<dbReference type="RefSeq" id="WP_095351590.1">
    <property type="nucleotide sequence ID" value="NZ_NDFO01000009.1"/>
</dbReference>
<comment type="subcellular location">
    <subcellularLocation>
        <location evidence="1 11">Cell outer membrane</location>
        <topology evidence="1 11">Multi-pass membrane protein</topology>
    </subcellularLocation>
</comment>
<dbReference type="OrthoDB" id="9760333at2"/>
<keyword evidence="10 11" id="KW-0998">Cell outer membrane</keyword>
<keyword evidence="8 12" id="KW-0798">TonB box</keyword>
<dbReference type="GO" id="GO:0009279">
    <property type="term" value="C:cell outer membrane"/>
    <property type="evidence" value="ECO:0007669"/>
    <property type="project" value="UniProtKB-SubCell"/>
</dbReference>
<keyword evidence="4" id="KW-0410">Iron transport</keyword>
<keyword evidence="7" id="KW-0406">Ion transport</keyword>
<keyword evidence="6" id="KW-0408">Iron</keyword>
<evidence type="ECO:0000259" key="14">
    <source>
        <dbReference type="Pfam" id="PF00593"/>
    </source>
</evidence>
<proteinExistence type="inferred from homology"/>
<dbReference type="InterPro" id="IPR000531">
    <property type="entry name" value="Beta-barrel_TonB"/>
</dbReference>
<comment type="caution">
    <text evidence="16">The sequence shown here is derived from an EMBL/GenBank/DDBJ whole genome shotgun (WGS) entry which is preliminary data.</text>
</comment>
<evidence type="ECO:0000256" key="1">
    <source>
        <dbReference type="ARBA" id="ARBA00004571"/>
    </source>
</evidence>
<keyword evidence="5 11" id="KW-0812">Transmembrane</keyword>
<gene>
    <name evidence="16" type="ORF">B9K05_09420</name>
</gene>
<dbReference type="Pfam" id="PF07715">
    <property type="entry name" value="Plug"/>
    <property type="match status" value="1"/>
</dbReference>
<dbReference type="SUPFAM" id="SSF56935">
    <property type="entry name" value="Porins"/>
    <property type="match status" value="1"/>
</dbReference>
<dbReference type="GO" id="GO:0006826">
    <property type="term" value="P:iron ion transport"/>
    <property type="evidence" value="ECO:0007669"/>
    <property type="project" value="UniProtKB-KW"/>
</dbReference>
<sequence>MRNSTVPRPRVLAGHLPVDMVTRSFLFCFALVILVPTQAGKAATVRGRTLHAVKDEHVRSGEDTHRIQQPRGKAKPKSTAIAADQTEVVNVKSKVSPSRRQLLARQNDPVAVTTITEKDLQSHQITNILQATKLLPAVSLQITNPRNTAINVRGLGNFSSSAQDGLENGTAVYIDGVYQTRPGAVLGHITDLAGIEVLKGPQATRGGVDNDGGVINFTTLLPSFKRQYTVTGDYGSYNTANIRLRATGAIGNSDKVAYSLSGYSINRDGYIKNVTTGRYYEDYHDIGVKGQILAKPTDDLTIRLIADYSHLRESCCVTPMSSVLTHYANGAAVVGNYYQRAAAAGAEPVPANGVRDLLISAPATGSQAVDQETYGLSLHTAYQLPNQWKLENIASWRAWFWYPHNGFSGGLGTTPGLQTLNAGNNQVYEQHATEELKISSPTDRRLQFSAGVFYMYEEVPDYTRWQITAQGAKYFGYGYSPSIYNSALNGALFTSKDNPITNEVAGYFRSKYAITSKLSLEGGFRYSFVTKSGSYSSKIVGSSNAALASQVLGNVVSYHAFHREHEPSGNLSLVWRPTDESLLYATYSRGLRNGGINLVSLNIAQGANPDVKPEIDDMFEVGAKNSFLHKRILVNVAAFWNNVHNYITSASYYTPTGTTISYLTNAKHVISRGFELDTRGIILPGLEGRVSASYTDAYFASFDNASHPLESSNVKGLYSLTGNQIPLNSKWNLSAGLEYTVPVKRLTQGSGDFWSTLLFYVGADYTYRSRYYADASESLYTRVKPYGLLDGHIGIRPESGKWDLSFWGHNMLDKRYFITMTPLAAGAVFYGQVGEPAMFGGEFTYKL</sequence>
<feature type="compositionally biased region" description="Basic and acidic residues" evidence="13">
    <location>
        <begin position="57"/>
        <end position="66"/>
    </location>
</feature>
<dbReference type="Proteomes" id="UP000216033">
    <property type="component" value="Unassembled WGS sequence"/>
</dbReference>
<keyword evidence="2 11" id="KW-0813">Transport</keyword>
<keyword evidence="16" id="KW-0675">Receptor</keyword>
<evidence type="ECO:0000256" key="4">
    <source>
        <dbReference type="ARBA" id="ARBA00022496"/>
    </source>
</evidence>
<dbReference type="Pfam" id="PF00593">
    <property type="entry name" value="TonB_dep_Rec_b-barrel"/>
    <property type="match status" value="1"/>
</dbReference>
<evidence type="ECO:0000256" key="13">
    <source>
        <dbReference type="SAM" id="MobiDB-lite"/>
    </source>
</evidence>
<dbReference type="PANTHER" id="PTHR32552:SF81">
    <property type="entry name" value="TONB-DEPENDENT OUTER MEMBRANE RECEPTOR"/>
    <property type="match status" value="1"/>
</dbReference>
<protein>
    <submittedName>
        <fullName evidence="16">TonB-dependent receptor</fullName>
    </submittedName>
</protein>
<feature type="domain" description="TonB-dependent receptor-like beta-barrel" evidence="14">
    <location>
        <begin position="360"/>
        <end position="810"/>
    </location>
</feature>
<dbReference type="PROSITE" id="PS52016">
    <property type="entry name" value="TONB_DEPENDENT_REC_3"/>
    <property type="match status" value="1"/>
</dbReference>
<accession>A0A270BGL2</accession>
<keyword evidence="17" id="KW-1185">Reference proteome</keyword>
<evidence type="ECO:0000313" key="16">
    <source>
        <dbReference type="EMBL" id="PAL24020.1"/>
    </source>
</evidence>
<evidence type="ECO:0000259" key="15">
    <source>
        <dbReference type="Pfam" id="PF07715"/>
    </source>
</evidence>
<dbReference type="AlphaFoldDB" id="A0A270BGL2"/>
<name>A0A270BGL2_9PROT</name>
<evidence type="ECO:0000256" key="8">
    <source>
        <dbReference type="ARBA" id="ARBA00023077"/>
    </source>
</evidence>
<dbReference type="PANTHER" id="PTHR32552">
    <property type="entry name" value="FERRICHROME IRON RECEPTOR-RELATED"/>
    <property type="match status" value="1"/>
</dbReference>
<evidence type="ECO:0000256" key="12">
    <source>
        <dbReference type="RuleBase" id="RU003357"/>
    </source>
</evidence>
<evidence type="ECO:0000256" key="9">
    <source>
        <dbReference type="ARBA" id="ARBA00023136"/>
    </source>
</evidence>
<feature type="domain" description="TonB-dependent receptor plug" evidence="15">
    <location>
        <begin position="106"/>
        <end position="214"/>
    </location>
</feature>
<dbReference type="InterPro" id="IPR012910">
    <property type="entry name" value="Plug_dom"/>
</dbReference>
<evidence type="ECO:0000256" key="7">
    <source>
        <dbReference type="ARBA" id="ARBA00023065"/>
    </source>
</evidence>
<dbReference type="EMBL" id="NDFP01000009">
    <property type="protein sequence ID" value="PAL24020.1"/>
    <property type="molecule type" value="Genomic_DNA"/>
</dbReference>
<comment type="similarity">
    <text evidence="11 12">Belongs to the TonB-dependent receptor family.</text>
</comment>
<evidence type="ECO:0000256" key="5">
    <source>
        <dbReference type="ARBA" id="ARBA00022692"/>
    </source>
</evidence>
<dbReference type="Gene3D" id="2.40.170.20">
    <property type="entry name" value="TonB-dependent receptor, beta-barrel domain"/>
    <property type="match status" value="1"/>
</dbReference>
<dbReference type="InterPro" id="IPR039426">
    <property type="entry name" value="TonB-dep_rcpt-like"/>
</dbReference>
<reference evidence="16 17" key="1">
    <citation type="submission" date="2017-04" db="EMBL/GenBank/DDBJ databases">
        <title>Kefir bacterial isolates.</title>
        <authorList>
            <person name="Kim Y."/>
            <person name="Blasche S."/>
            <person name="Patil K.R."/>
        </authorList>
    </citation>
    <scope>NUCLEOTIDE SEQUENCE [LARGE SCALE GENOMIC DNA]</scope>
    <source>
        <strain evidence="16 17">KR-2</strain>
    </source>
</reference>
<evidence type="ECO:0000256" key="3">
    <source>
        <dbReference type="ARBA" id="ARBA00022452"/>
    </source>
</evidence>